<reference evidence="1" key="1">
    <citation type="journal article" date="2023" name="bioRxiv">
        <title>Improved chromosome-level genome assembly for marigold (Tagetes erecta).</title>
        <authorList>
            <person name="Jiang F."/>
            <person name="Yuan L."/>
            <person name="Wang S."/>
            <person name="Wang H."/>
            <person name="Xu D."/>
            <person name="Wang A."/>
            <person name="Fan W."/>
        </authorList>
    </citation>
    <scope>NUCLEOTIDE SEQUENCE</scope>
    <source>
        <strain evidence="1">WSJ</strain>
        <tissue evidence="1">Leaf</tissue>
    </source>
</reference>
<organism evidence="1 2">
    <name type="scientific">Tagetes erecta</name>
    <name type="common">African marigold</name>
    <dbReference type="NCBI Taxonomy" id="13708"/>
    <lineage>
        <taxon>Eukaryota</taxon>
        <taxon>Viridiplantae</taxon>
        <taxon>Streptophyta</taxon>
        <taxon>Embryophyta</taxon>
        <taxon>Tracheophyta</taxon>
        <taxon>Spermatophyta</taxon>
        <taxon>Magnoliopsida</taxon>
        <taxon>eudicotyledons</taxon>
        <taxon>Gunneridae</taxon>
        <taxon>Pentapetalae</taxon>
        <taxon>asterids</taxon>
        <taxon>campanulids</taxon>
        <taxon>Asterales</taxon>
        <taxon>Asteraceae</taxon>
        <taxon>Asteroideae</taxon>
        <taxon>Heliantheae alliance</taxon>
        <taxon>Tageteae</taxon>
        <taxon>Tagetes</taxon>
    </lineage>
</organism>
<accession>A0AAD8JU97</accession>
<gene>
    <name evidence="1" type="ORF">QVD17_36260</name>
</gene>
<proteinExistence type="predicted"/>
<dbReference type="AlphaFoldDB" id="A0AAD8JU97"/>
<comment type="caution">
    <text evidence="1">The sequence shown here is derived from an EMBL/GenBank/DDBJ whole genome shotgun (WGS) entry which is preliminary data.</text>
</comment>
<evidence type="ECO:0000313" key="1">
    <source>
        <dbReference type="EMBL" id="KAK1409731.1"/>
    </source>
</evidence>
<evidence type="ECO:0000313" key="2">
    <source>
        <dbReference type="Proteomes" id="UP001229421"/>
    </source>
</evidence>
<name>A0AAD8JU97_TARER</name>
<dbReference type="Proteomes" id="UP001229421">
    <property type="component" value="Unassembled WGS sequence"/>
</dbReference>
<keyword evidence="2" id="KW-1185">Reference proteome</keyword>
<dbReference type="EMBL" id="JAUHHV010000010">
    <property type="protein sequence ID" value="KAK1409731.1"/>
    <property type="molecule type" value="Genomic_DNA"/>
</dbReference>
<sequence>MPKGRERDFFTANEVGLKQLIESFDGLTRLFVVSNDTTKLGFSFNHFDLSDSEAKSFVEETIRNFLEELHPTGVELSKTRFLVLPCDVFSRNHSLSSSYKGQKYYVTDEKIQVGDSFEYIRRLRFEVTGNFCHSESSFVLDKDSVSMSSSLDVGFKFDYDRLIDMHYKVCWFGL</sequence>
<protein>
    <submittedName>
        <fullName evidence="1">Uncharacterized protein</fullName>
    </submittedName>
</protein>